<gene>
    <name evidence="2" type="ORF">EFA69_06985</name>
</gene>
<evidence type="ECO:0008006" key="4">
    <source>
        <dbReference type="Google" id="ProtNLM"/>
    </source>
</evidence>
<evidence type="ECO:0000313" key="2">
    <source>
        <dbReference type="EMBL" id="RNI30842.1"/>
    </source>
</evidence>
<dbReference type="AlphaFoldDB" id="A0A3M9MZ58"/>
<organism evidence="2 3">
    <name type="scientific">Rufibacter immobilis</name>
    <dbReference type="NCBI Taxonomy" id="1348778"/>
    <lineage>
        <taxon>Bacteria</taxon>
        <taxon>Pseudomonadati</taxon>
        <taxon>Bacteroidota</taxon>
        <taxon>Cytophagia</taxon>
        <taxon>Cytophagales</taxon>
        <taxon>Hymenobacteraceae</taxon>
        <taxon>Rufibacter</taxon>
    </lineage>
</organism>
<protein>
    <recommendedName>
        <fullName evidence="4">PorV/PorQ family protein</fullName>
    </recommendedName>
</protein>
<feature type="chain" id="PRO_5018317731" description="PorV/PorQ family protein" evidence="1">
    <location>
        <begin position="23"/>
        <end position="278"/>
    </location>
</feature>
<dbReference type="RefSeq" id="WP_123132385.1">
    <property type="nucleotide sequence ID" value="NZ_RJJE01000007.1"/>
</dbReference>
<dbReference type="OrthoDB" id="9786645at2"/>
<proteinExistence type="predicted"/>
<evidence type="ECO:0000313" key="3">
    <source>
        <dbReference type="Proteomes" id="UP000271010"/>
    </source>
</evidence>
<accession>A0A3M9MZ58</accession>
<dbReference type="EMBL" id="RJJE01000007">
    <property type="protein sequence ID" value="RNI30842.1"/>
    <property type="molecule type" value="Genomic_DNA"/>
</dbReference>
<dbReference type="Proteomes" id="UP000271010">
    <property type="component" value="Unassembled WGS sequence"/>
</dbReference>
<keyword evidence="1" id="KW-0732">Signal</keyword>
<evidence type="ECO:0000256" key="1">
    <source>
        <dbReference type="SAM" id="SignalP"/>
    </source>
</evidence>
<name>A0A3M9MZ58_9BACT</name>
<reference evidence="2 3" key="1">
    <citation type="submission" date="2018-11" db="EMBL/GenBank/DDBJ databases">
        <title>Rufibacter latericius sp. nov., isolated from water in Baiyang Lake.</title>
        <authorList>
            <person name="Yang Y."/>
        </authorList>
    </citation>
    <scope>NUCLEOTIDE SEQUENCE [LARGE SCALE GENOMIC DNA]</scope>
    <source>
        <strain evidence="2 3">MCC P1</strain>
    </source>
</reference>
<feature type="signal peptide" evidence="1">
    <location>
        <begin position="1"/>
        <end position="22"/>
    </location>
</feature>
<comment type="caution">
    <text evidence="2">The sequence shown here is derived from an EMBL/GenBank/DDBJ whole genome shotgun (WGS) entry which is preliminary data.</text>
</comment>
<sequence>MQHLLRVSLLFLFLCNSFKSHGQINNTAVGARAVSLGGAAVTLLDVWALSNNPAGIAALKQLELGAYAHNRFSLKELTTVGLLAVYPTQKYGTVGVDLQRFGGELYNEQRLGLGLAHQLGVVRLGLKADLLQVRVKEWGSRKVVALSVGVQSELVPGLTFGAHIFNLNQAKLAQFEDERVPTVMKIGLGFQAAAKVLLVVEAEKELEYPVAVKGGIEYRVLPSLGLRTGFNSGTRAGTAGVDVKFRQFQVAYAVGTQHQLGLSNYLSVGYTLQKASQP</sequence>
<keyword evidence="3" id="KW-1185">Reference proteome</keyword>